<dbReference type="InterPro" id="IPR045628">
    <property type="entry name" value="Lhr_WH_dom"/>
</dbReference>
<dbReference type="Gene3D" id="3.40.50.300">
    <property type="entry name" value="P-loop containing nucleotide triphosphate hydrolases"/>
    <property type="match status" value="2"/>
</dbReference>
<gene>
    <name evidence="13" type="ORF">D1222_04610</name>
</gene>
<dbReference type="SMART" id="SM00490">
    <property type="entry name" value="HELICc"/>
    <property type="match status" value="1"/>
</dbReference>
<dbReference type="AlphaFoldDB" id="A0A399RM71"/>
<evidence type="ECO:0000256" key="1">
    <source>
        <dbReference type="ARBA" id="ARBA00022741"/>
    </source>
</evidence>
<evidence type="ECO:0000256" key="5">
    <source>
        <dbReference type="ARBA" id="ARBA00022840"/>
    </source>
</evidence>
<evidence type="ECO:0000313" key="14">
    <source>
        <dbReference type="Proteomes" id="UP000265845"/>
    </source>
</evidence>
<keyword evidence="14" id="KW-1185">Reference proteome</keyword>
<sequence length="897" mass="99009">MSLPMPDAARPDFSLPDRFSDWFASRNWVPRKHQLDLTETALAGDSALLIAPTGGGKTLAGFMASLIELSQRPKSNSGRPALHTLYISPLKALATDVERNLNTPVAEMGLDVRIETRTGDTPQSKRQRQRSNPPDILLTTPEQLALFLASDHADEFFSDLKCVIIDEIHAIAASKRGDLLSLGLATLAEWAPACRFIGLSATVRDPDQLAGWLDVRQAVQELPPPFTGEVPEGRRGQAADATHEISPLRAASRPTSPAGGGGVGATSAKKGVHLVHAEGGTSANIDILVSRERIPWSGHSGRFAVPEVYEAIKEAEMALVFVNTRSQAEMLFQELWRANEDALPIALHHGSLAREQRRKVEAAMAAGVLKGVVCTSTLDLGIDWGGVDLVIQMGAPKGAARLIQRIGRANHRMDEASRALLVPTNRFEILECRAAEAAVEAGEIDGEPMRLGALDVLAQHIMGRACGVGFELEPLFNEIRRAAPYEGLDWETYERVVDLVATGGYALKTYDRFKRIVRGRDGIWRVRTARDAQQHRMNVGAIVEAQLMNVRLTSFVGKVGEASGGEELKKVRGDQRTMRAGRKLGEIEEYFISTLTPGDTFLFAGEILRFLGVSELDVLVTRAKTDKPAIPTYNGGKFPLTTFLADRVRHMIHDPDQWSGLPDQVREWFEIQREKSEIPPPDHLLVETFPRAGRHYLVTYPFEGRLAHQTLGMLLTRRLERAGAKPLGFVASEYAMAIWAMEDMGSVDMDGLFHPDMLGDDLEEWLDESPLMKRTFAQCAQTSGVIARRLPGKEKTGRQVTFSTDLIYDVLRSHEPDHILLQAARQDAATGLLDIRRLSDMLTRIRGKIDHRPLMKISPFAVPVMLEVGRERVNAEGVTDAILREAEMDIIQEAMGR</sequence>
<reference evidence="13 14" key="1">
    <citation type="submission" date="2018-08" db="EMBL/GenBank/DDBJ databases">
        <title>Henriciella mobilis sp. nov., isolated from seawater.</title>
        <authorList>
            <person name="Cheng H."/>
            <person name="Wu Y.-H."/>
            <person name="Xu X.-W."/>
            <person name="Guo L.-L."/>
        </authorList>
    </citation>
    <scope>NUCLEOTIDE SEQUENCE [LARGE SCALE GENOMIC DNA]</scope>
    <source>
        <strain evidence="13 14">CCUG67844</strain>
    </source>
</reference>
<feature type="region of interest" description="Disordered" evidence="10">
    <location>
        <begin position="112"/>
        <end position="136"/>
    </location>
</feature>
<feature type="domain" description="Helicase ATP-binding" evidence="11">
    <location>
        <begin position="38"/>
        <end position="221"/>
    </location>
</feature>
<dbReference type="Pfam" id="PF19306">
    <property type="entry name" value="WHD_Lhr"/>
    <property type="match status" value="1"/>
</dbReference>
<dbReference type="RefSeq" id="WP_119453028.1">
    <property type="nucleotide sequence ID" value="NZ_QWGA01000003.1"/>
</dbReference>
<keyword evidence="13" id="KW-0436">Ligase</keyword>
<dbReference type="GO" id="GO:0005524">
    <property type="term" value="F:ATP binding"/>
    <property type="evidence" value="ECO:0007669"/>
    <property type="project" value="UniProtKB-KW"/>
</dbReference>
<dbReference type="InterPro" id="IPR052511">
    <property type="entry name" value="ATP-dep_Helicase"/>
</dbReference>
<keyword evidence="3" id="KW-0378">Hydrolase</keyword>
<protein>
    <submittedName>
        <fullName evidence="13">Ligase-associated DNA damage response DEXH box helicase</fullName>
    </submittedName>
</protein>
<dbReference type="PROSITE" id="PS51192">
    <property type="entry name" value="HELICASE_ATP_BIND_1"/>
    <property type="match status" value="1"/>
</dbReference>
<evidence type="ECO:0000256" key="4">
    <source>
        <dbReference type="ARBA" id="ARBA00022806"/>
    </source>
</evidence>
<dbReference type="SMART" id="SM00487">
    <property type="entry name" value="DEXDc"/>
    <property type="match status" value="1"/>
</dbReference>
<dbReference type="OrthoDB" id="9815222at2"/>
<evidence type="ECO:0000256" key="8">
    <source>
        <dbReference type="ARBA" id="ARBA00023235"/>
    </source>
</evidence>
<dbReference type="EMBL" id="QWGA01000003">
    <property type="protein sequence ID" value="RIJ31533.1"/>
    <property type="molecule type" value="Genomic_DNA"/>
</dbReference>
<dbReference type="InterPro" id="IPR011545">
    <property type="entry name" value="DEAD/DEAH_box_helicase_dom"/>
</dbReference>
<evidence type="ECO:0000256" key="10">
    <source>
        <dbReference type="SAM" id="MobiDB-lite"/>
    </source>
</evidence>
<keyword evidence="2" id="KW-0227">DNA damage</keyword>
<comment type="similarity">
    <text evidence="9">Belongs to the Lhr helicase family. Lhr-Core subfamily.</text>
</comment>
<keyword evidence="4" id="KW-0347">Helicase</keyword>
<dbReference type="PROSITE" id="PS51194">
    <property type="entry name" value="HELICASE_CTER"/>
    <property type="match status" value="1"/>
</dbReference>
<dbReference type="GO" id="GO:0016887">
    <property type="term" value="F:ATP hydrolysis activity"/>
    <property type="evidence" value="ECO:0007669"/>
    <property type="project" value="TreeGrafter"/>
</dbReference>
<keyword evidence="5" id="KW-0067">ATP-binding</keyword>
<dbReference type="Pfam" id="PF08494">
    <property type="entry name" value="DEAD_assoc"/>
    <property type="match status" value="1"/>
</dbReference>
<evidence type="ECO:0000256" key="7">
    <source>
        <dbReference type="ARBA" id="ARBA00023204"/>
    </source>
</evidence>
<evidence type="ECO:0000259" key="12">
    <source>
        <dbReference type="PROSITE" id="PS51194"/>
    </source>
</evidence>
<dbReference type="InterPro" id="IPR027417">
    <property type="entry name" value="P-loop_NTPase"/>
</dbReference>
<keyword evidence="8" id="KW-0413">Isomerase</keyword>
<dbReference type="GO" id="GO:0004386">
    <property type="term" value="F:helicase activity"/>
    <property type="evidence" value="ECO:0007669"/>
    <property type="project" value="UniProtKB-KW"/>
</dbReference>
<feature type="domain" description="Helicase C-terminal" evidence="12">
    <location>
        <begin position="304"/>
        <end position="452"/>
    </location>
</feature>
<dbReference type="PANTHER" id="PTHR47962:SF3">
    <property type="entry name" value="LARGE ATP-DEPENDENT HELICASE-RELATED PROTEIN"/>
    <property type="match status" value="1"/>
</dbReference>
<comment type="caution">
    <text evidence="13">The sequence shown here is derived from an EMBL/GenBank/DDBJ whole genome shotgun (WGS) entry which is preliminary data.</text>
</comment>
<dbReference type="PIRSF" id="PIRSF037307">
    <property type="entry name" value="Lhr-like_helic_prd"/>
    <property type="match status" value="1"/>
</dbReference>
<evidence type="ECO:0000259" key="11">
    <source>
        <dbReference type="PROSITE" id="PS51192"/>
    </source>
</evidence>
<keyword evidence="7" id="KW-0234">DNA repair</keyword>
<dbReference type="InterPro" id="IPR014001">
    <property type="entry name" value="Helicase_ATP-bd"/>
</dbReference>
<proteinExistence type="inferred from homology"/>
<dbReference type="InterPro" id="IPR017170">
    <property type="entry name" value="Lhr-like"/>
</dbReference>
<dbReference type="GO" id="GO:0003677">
    <property type="term" value="F:DNA binding"/>
    <property type="evidence" value="ECO:0007669"/>
    <property type="project" value="UniProtKB-KW"/>
</dbReference>
<dbReference type="Pfam" id="PF00271">
    <property type="entry name" value="Helicase_C"/>
    <property type="match status" value="1"/>
</dbReference>
<dbReference type="Pfam" id="PF00270">
    <property type="entry name" value="DEAD"/>
    <property type="match status" value="1"/>
</dbReference>
<evidence type="ECO:0000256" key="2">
    <source>
        <dbReference type="ARBA" id="ARBA00022763"/>
    </source>
</evidence>
<dbReference type="InterPro" id="IPR013701">
    <property type="entry name" value="Lhr-like_DEAD/DEAH_assoc"/>
</dbReference>
<dbReference type="GO" id="GO:0006281">
    <property type="term" value="P:DNA repair"/>
    <property type="evidence" value="ECO:0007669"/>
    <property type="project" value="UniProtKB-KW"/>
</dbReference>
<keyword evidence="1" id="KW-0547">Nucleotide-binding</keyword>
<evidence type="ECO:0000256" key="9">
    <source>
        <dbReference type="ARBA" id="ARBA00093467"/>
    </source>
</evidence>
<dbReference type="GO" id="GO:0016874">
    <property type="term" value="F:ligase activity"/>
    <property type="evidence" value="ECO:0007669"/>
    <property type="project" value="UniProtKB-KW"/>
</dbReference>
<dbReference type="SUPFAM" id="SSF52540">
    <property type="entry name" value="P-loop containing nucleoside triphosphate hydrolases"/>
    <property type="match status" value="1"/>
</dbReference>
<accession>A0A399RM71</accession>
<dbReference type="CDD" id="cd18796">
    <property type="entry name" value="SF2_C_LHR"/>
    <property type="match status" value="1"/>
</dbReference>
<evidence type="ECO:0000256" key="3">
    <source>
        <dbReference type="ARBA" id="ARBA00022801"/>
    </source>
</evidence>
<name>A0A399RM71_9PROT</name>
<dbReference type="Proteomes" id="UP000265845">
    <property type="component" value="Unassembled WGS sequence"/>
</dbReference>
<keyword evidence="6" id="KW-0238">DNA-binding</keyword>
<evidence type="ECO:0000256" key="6">
    <source>
        <dbReference type="ARBA" id="ARBA00023125"/>
    </source>
</evidence>
<dbReference type="InterPro" id="IPR001650">
    <property type="entry name" value="Helicase_C-like"/>
</dbReference>
<organism evidence="13 14">
    <name type="scientific">Henriciella algicola</name>
    <dbReference type="NCBI Taxonomy" id="1608422"/>
    <lineage>
        <taxon>Bacteria</taxon>
        <taxon>Pseudomonadati</taxon>
        <taxon>Pseudomonadota</taxon>
        <taxon>Alphaproteobacteria</taxon>
        <taxon>Hyphomonadales</taxon>
        <taxon>Hyphomonadaceae</taxon>
        <taxon>Henriciella</taxon>
    </lineage>
</organism>
<evidence type="ECO:0000313" key="13">
    <source>
        <dbReference type="EMBL" id="RIJ31533.1"/>
    </source>
</evidence>
<dbReference type="PANTHER" id="PTHR47962">
    <property type="entry name" value="ATP-DEPENDENT HELICASE LHR-RELATED-RELATED"/>
    <property type="match status" value="1"/>
</dbReference>